<evidence type="ECO:0000256" key="1">
    <source>
        <dbReference type="SAM" id="MobiDB-lite"/>
    </source>
</evidence>
<feature type="region of interest" description="Disordered" evidence="1">
    <location>
        <begin position="285"/>
        <end position="312"/>
    </location>
</feature>
<feature type="compositionally biased region" description="Low complexity" evidence="1">
    <location>
        <begin position="358"/>
        <end position="371"/>
    </location>
</feature>
<sequence>MLFFVGIVLSYHSCCTTAKTACSLYSRKRILDDSDAAAETAAAETMRATVVASRAAARAPCERMTRARAPWTRPPPRAAARALRRAADKASRTSARVGAGRGPPRESASASAPASATSSSSPSDDDDDDDDARIPRAEALRRTDAVLAQADAPPNDVLRAIASASDASGLPPERCVWVVRLWGHASRRWSLPEMLAALRLLDGADAAELIRLVGRNGAHASARGIYREVAAPENASWRARRENAGGATLVAMAWTNDATRGRGDDADAMWEELHEMARRGDVDVDAIRRAGGGGGGGGGGSENGRSHSPRRRRAEVFALEIASKSRKRPRAAAEAYDKFRNGEGDGEGEGDDEGGGSARRTTTRASTCSTRPIRMARCARLLPIRPRSRGARRSLRTFPVVTLHPRFPFNV</sequence>
<dbReference type="RefSeq" id="XP_003063406.1">
    <property type="nucleotide sequence ID" value="XM_003063360.1"/>
</dbReference>
<feature type="chain" id="PRO_5002912313" evidence="2">
    <location>
        <begin position="19"/>
        <end position="411"/>
    </location>
</feature>
<dbReference type="Proteomes" id="UP000001876">
    <property type="component" value="Unassembled WGS sequence"/>
</dbReference>
<name>C1N5R2_MICPC</name>
<protein>
    <submittedName>
        <fullName evidence="3">Predicted protein</fullName>
    </submittedName>
</protein>
<accession>C1N5R2</accession>
<dbReference type="GeneID" id="9688845"/>
<organism evidence="4">
    <name type="scientific">Micromonas pusilla (strain CCMP1545)</name>
    <name type="common">Picoplanktonic green alga</name>
    <dbReference type="NCBI Taxonomy" id="564608"/>
    <lineage>
        <taxon>Eukaryota</taxon>
        <taxon>Viridiplantae</taxon>
        <taxon>Chlorophyta</taxon>
        <taxon>Mamiellophyceae</taxon>
        <taxon>Mamiellales</taxon>
        <taxon>Mamiellaceae</taxon>
        <taxon>Micromonas</taxon>
    </lineage>
</organism>
<feature type="compositionally biased region" description="Acidic residues" evidence="1">
    <location>
        <begin position="344"/>
        <end position="354"/>
    </location>
</feature>
<evidence type="ECO:0000256" key="2">
    <source>
        <dbReference type="SAM" id="SignalP"/>
    </source>
</evidence>
<feature type="signal peptide" evidence="2">
    <location>
        <begin position="1"/>
        <end position="18"/>
    </location>
</feature>
<evidence type="ECO:0000313" key="4">
    <source>
        <dbReference type="Proteomes" id="UP000001876"/>
    </source>
</evidence>
<keyword evidence="4" id="KW-1185">Reference proteome</keyword>
<keyword evidence="2" id="KW-0732">Signal</keyword>
<feature type="compositionally biased region" description="Low complexity" evidence="1">
    <location>
        <begin position="107"/>
        <end position="122"/>
    </location>
</feature>
<proteinExistence type="predicted"/>
<dbReference type="AlphaFoldDB" id="C1N5R2"/>
<gene>
    <name evidence="3" type="ORF">MICPUCDRAFT_63756</name>
</gene>
<evidence type="ECO:0000313" key="3">
    <source>
        <dbReference type="EMBL" id="EEH52542.1"/>
    </source>
</evidence>
<reference evidence="3 4" key="1">
    <citation type="journal article" date="2009" name="Science">
        <title>Green evolution and dynamic adaptations revealed by genomes of the marine picoeukaryotes Micromonas.</title>
        <authorList>
            <person name="Worden A.Z."/>
            <person name="Lee J.H."/>
            <person name="Mock T."/>
            <person name="Rouze P."/>
            <person name="Simmons M.P."/>
            <person name="Aerts A.L."/>
            <person name="Allen A.E."/>
            <person name="Cuvelier M.L."/>
            <person name="Derelle E."/>
            <person name="Everett M.V."/>
            <person name="Foulon E."/>
            <person name="Grimwood J."/>
            <person name="Gundlach H."/>
            <person name="Henrissat B."/>
            <person name="Napoli C."/>
            <person name="McDonald S.M."/>
            <person name="Parker M.S."/>
            <person name="Rombauts S."/>
            <person name="Salamov A."/>
            <person name="Von Dassow P."/>
            <person name="Badger J.H."/>
            <person name="Coutinho P.M."/>
            <person name="Demir E."/>
            <person name="Dubchak I."/>
            <person name="Gentemann C."/>
            <person name="Eikrem W."/>
            <person name="Gready J.E."/>
            <person name="John U."/>
            <person name="Lanier W."/>
            <person name="Lindquist E.A."/>
            <person name="Lucas S."/>
            <person name="Mayer K.F."/>
            <person name="Moreau H."/>
            <person name="Not F."/>
            <person name="Otillar R."/>
            <person name="Panaud O."/>
            <person name="Pangilinan J."/>
            <person name="Paulsen I."/>
            <person name="Piegu B."/>
            <person name="Poliakov A."/>
            <person name="Robbens S."/>
            <person name="Schmutz J."/>
            <person name="Toulza E."/>
            <person name="Wyss T."/>
            <person name="Zelensky A."/>
            <person name="Zhou K."/>
            <person name="Armbrust E.V."/>
            <person name="Bhattacharya D."/>
            <person name="Goodenough U.W."/>
            <person name="Van de Peer Y."/>
            <person name="Grigoriev I.V."/>
        </authorList>
    </citation>
    <scope>NUCLEOTIDE SEQUENCE [LARGE SCALE GENOMIC DNA]</scope>
    <source>
        <strain evidence="3 4">CCMP1545</strain>
    </source>
</reference>
<dbReference type="KEGG" id="mpp:MICPUCDRAFT_63756"/>
<feature type="compositionally biased region" description="Gly residues" evidence="1">
    <location>
        <begin position="290"/>
        <end position="302"/>
    </location>
</feature>
<dbReference type="EMBL" id="GG663748">
    <property type="protein sequence ID" value="EEH52542.1"/>
    <property type="molecule type" value="Genomic_DNA"/>
</dbReference>
<feature type="region of interest" description="Disordered" evidence="1">
    <location>
        <begin position="61"/>
        <end position="132"/>
    </location>
</feature>
<feature type="region of interest" description="Disordered" evidence="1">
    <location>
        <begin position="328"/>
        <end position="372"/>
    </location>
</feature>